<keyword evidence="3" id="KW-1185">Reference proteome</keyword>
<organism evidence="2 3">
    <name type="scientific">Perkinsus olseni</name>
    <name type="common">Perkinsus atlanticus</name>
    <dbReference type="NCBI Taxonomy" id="32597"/>
    <lineage>
        <taxon>Eukaryota</taxon>
        <taxon>Sar</taxon>
        <taxon>Alveolata</taxon>
        <taxon>Perkinsozoa</taxon>
        <taxon>Perkinsea</taxon>
        <taxon>Perkinsida</taxon>
        <taxon>Perkinsidae</taxon>
        <taxon>Perkinsus</taxon>
    </lineage>
</organism>
<evidence type="ECO:0000313" key="3">
    <source>
        <dbReference type="Proteomes" id="UP000553632"/>
    </source>
</evidence>
<proteinExistence type="predicted"/>
<feature type="non-terminal residue" evidence="2">
    <location>
        <position position="1"/>
    </location>
</feature>
<gene>
    <name evidence="2" type="ORF">FOZ63_010313</name>
</gene>
<evidence type="ECO:0000313" key="2">
    <source>
        <dbReference type="EMBL" id="KAF4716072.1"/>
    </source>
</evidence>
<comment type="caution">
    <text evidence="2">The sequence shown here is derived from an EMBL/GenBank/DDBJ whole genome shotgun (WGS) entry which is preliminary data.</text>
</comment>
<reference evidence="2 3" key="1">
    <citation type="submission" date="2020-04" db="EMBL/GenBank/DDBJ databases">
        <title>Perkinsus olseni comparative genomics.</title>
        <authorList>
            <person name="Bogema D.R."/>
        </authorList>
    </citation>
    <scope>NUCLEOTIDE SEQUENCE [LARGE SCALE GENOMIC DNA]</scope>
    <source>
        <strain evidence="2 3">ATCC PRA-207</strain>
    </source>
</reference>
<feature type="compositionally biased region" description="Basic and acidic residues" evidence="1">
    <location>
        <begin position="104"/>
        <end position="113"/>
    </location>
</feature>
<name>A0A7J6R6M7_PEROL</name>
<accession>A0A7J6R6M7</accession>
<dbReference type="Proteomes" id="UP000553632">
    <property type="component" value="Unassembled WGS sequence"/>
</dbReference>
<dbReference type="EMBL" id="JABANO010027910">
    <property type="protein sequence ID" value="KAF4716072.1"/>
    <property type="molecule type" value="Genomic_DNA"/>
</dbReference>
<evidence type="ECO:0000256" key="1">
    <source>
        <dbReference type="SAM" id="MobiDB-lite"/>
    </source>
</evidence>
<feature type="region of interest" description="Disordered" evidence="1">
    <location>
        <begin position="77"/>
        <end position="113"/>
    </location>
</feature>
<sequence length="113" mass="12214">CSASADGFALLDLPPLDPVESATEQFAVDDEPILAIENSADTNFSRGLPSIPLGIRPEREQHRATLTEDCQMVELNLTSSISDVGSDEETRNHPPQLLPAAGGDRSRAPEERF</sequence>
<protein>
    <submittedName>
        <fullName evidence="2">Uncharacterized protein</fullName>
    </submittedName>
</protein>
<dbReference type="AlphaFoldDB" id="A0A7J6R6M7"/>